<organism evidence="1 2">
    <name type="scientific">Fusarium oxysporum f. sp. cubense</name>
    <dbReference type="NCBI Taxonomy" id="61366"/>
    <lineage>
        <taxon>Eukaryota</taxon>
        <taxon>Fungi</taxon>
        <taxon>Dikarya</taxon>
        <taxon>Ascomycota</taxon>
        <taxon>Pezizomycotina</taxon>
        <taxon>Sordariomycetes</taxon>
        <taxon>Hypocreomycetidae</taxon>
        <taxon>Hypocreales</taxon>
        <taxon>Nectriaceae</taxon>
        <taxon>Fusarium</taxon>
        <taxon>Fusarium oxysporum species complex</taxon>
    </lineage>
</organism>
<evidence type="ECO:0000313" key="2">
    <source>
        <dbReference type="Proteomes" id="UP000321331"/>
    </source>
</evidence>
<proteinExistence type="predicted"/>
<dbReference type="Proteomes" id="UP000321331">
    <property type="component" value="Unassembled WGS sequence"/>
</dbReference>
<name>A0A5C6SXH3_FUSOC</name>
<dbReference type="EMBL" id="VMNF01000008">
    <property type="protein sequence ID" value="TXC02994.1"/>
    <property type="molecule type" value="Genomic_DNA"/>
</dbReference>
<comment type="caution">
    <text evidence="1">The sequence shown here is derived from an EMBL/GenBank/DDBJ whole genome shotgun (WGS) entry which is preliminary data.</text>
</comment>
<sequence>MLCLFNVKKARSFIKTEEGGKDVDNAAKVDGLGCNRTPKSAKLCDHEFTANGAFALGEEITLFKGKMDMAQTKKTTARACA</sequence>
<dbReference type="AlphaFoldDB" id="A0A5C6SXH3"/>
<protein>
    <submittedName>
        <fullName evidence="1">Uncharacterized protein</fullName>
    </submittedName>
</protein>
<accession>A0A5C6SXH3</accession>
<evidence type="ECO:0000313" key="1">
    <source>
        <dbReference type="EMBL" id="TXC02994.1"/>
    </source>
</evidence>
<reference evidence="1 2" key="1">
    <citation type="submission" date="2019-07" db="EMBL/GenBank/DDBJ databases">
        <title>The First High-Quality Draft Genome Sequence of the Causal Agent of the Current Panama Disease Epidemic.</title>
        <authorList>
            <person name="Warmington R.J."/>
            <person name="Kay W."/>
            <person name="Jeffries A."/>
            <person name="Bebber D."/>
            <person name="Moore K."/>
            <person name="Studholme D.J."/>
        </authorList>
    </citation>
    <scope>NUCLEOTIDE SEQUENCE [LARGE SCALE GENOMIC DNA]</scope>
    <source>
        <strain evidence="1 2">TR4</strain>
    </source>
</reference>
<gene>
    <name evidence="1" type="ORF">FocTR4_00015511</name>
</gene>